<proteinExistence type="predicted"/>
<dbReference type="Proteomes" id="UP001227268">
    <property type="component" value="Unassembled WGS sequence"/>
</dbReference>
<organism evidence="1 2">
    <name type="scientific">Naganishia friedmannii</name>
    <dbReference type="NCBI Taxonomy" id="89922"/>
    <lineage>
        <taxon>Eukaryota</taxon>
        <taxon>Fungi</taxon>
        <taxon>Dikarya</taxon>
        <taxon>Basidiomycota</taxon>
        <taxon>Agaricomycotina</taxon>
        <taxon>Tremellomycetes</taxon>
        <taxon>Filobasidiales</taxon>
        <taxon>Filobasidiaceae</taxon>
        <taxon>Naganishia</taxon>
    </lineage>
</organism>
<comment type="caution">
    <text evidence="1">The sequence shown here is derived from an EMBL/GenBank/DDBJ whole genome shotgun (WGS) entry which is preliminary data.</text>
</comment>
<evidence type="ECO:0000313" key="2">
    <source>
        <dbReference type="Proteomes" id="UP001227268"/>
    </source>
</evidence>
<sequence>MHRPRLLAVAAAACCCAWWTGVVVAAAGNPQVAVTRLHNLPSKLFYFEDTTTVLLHDPVKSTVSLSNDEGRSWSPVPNVPEGQAIRLIAHPFSKDLAFILGSADSGGTHWATYNRGASWQSFKLPSGDDDDDDGKGKGRTRAPSLSSAEILSFHAQEPSWILFQQTVCEATSHGGGWWDTGRKCWEETWYTLDAFRTPLKRLLAQTSACTFARSSNAFTAGEKAQVFCVAWDTANTPAGDGGGWHSLAESRLYTSSNWFADGEKKYVDLGIGKRARGVVGFGVVSRYLVVALKSLDNAYTAAAATAGKGTTNDPMHLYISTDGATFQLAQFPHAALPTLTENAYTIVAGTTHSLAIDILTDPAAGPGAGGGTGCCRKKQ</sequence>
<dbReference type="EMBL" id="JASBWT010000023">
    <property type="protein sequence ID" value="KAJ9094954.1"/>
    <property type="molecule type" value="Genomic_DNA"/>
</dbReference>
<keyword evidence="2" id="KW-1185">Reference proteome</keyword>
<accession>A0ACC2V718</accession>
<protein>
    <submittedName>
        <fullName evidence="1">Uncharacterized protein</fullName>
    </submittedName>
</protein>
<reference evidence="1" key="1">
    <citation type="submission" date="2023-04" db="EMBL/GenBank/DDBJ databases">
        <title>Draft Genome sequencing of Naganishia species isolated from polar environments using Oxford Nanopore Technology.</title>
        <authorList>
            <person name="Leo P."/>
            <person name="Venkateswaran K."/>
        </authorList>
    </citation>
    <scope>NUCLEOTIDE SEQUENCE</scope>
    <source>
        <strain evidence="1">MNA-CCFEE 5423</strain>
    </source>
</reference>
<gene>
    <name evidence="1" type="ORF">QFC21_005746</name>
</gene>
<name>A0ACC2V718_9TREE</name>
<evidence type="ECO:0000313" key="1">
    <source>
        <dbReference type="EMBL" id="KAJ9094954.1"/>
    </source>
</evidence>